<comment type="caution">
    <text evidence="1">The sequence shown here is derived from an EMBL/GenBank/DDBJ whole genome shotgun (WGS) entry which is preliminary data.</text>
</comment>
<reference evidence="1 2" key="1">
    <citation type="journal article" date="2019" name="Sci. Rep.">
        <title>Orb-weaving spider Araneus ventricosus genome elucidates the spidroin gene catalogue.</title>
        <authorList>
            <person name="Kono N."/>
            <person name="Nakamura H."/>
            <person name="Ohtoshi R."/>
            <person name="Moran D.A.P."/>
            <person name="Shinohara A."/>
            <person name="Yoshida Y."/>
            <person name="Fujiwara M."/>
            <person name="Mori M."/>
            <person name="Tomita M."/>
            <person name="Arakawa K."/>
        </authorList>
    </citation>
    <scope>NUCLEOTIDE SEQUENCE [LARGE SCALE GENOMIC DNA]</scope>
</reference>
<gene>
    <name evidence="1" type="ORF">AVEN_271530_1</name>
</gene>
<evidence type="ECO:0000313" key="2">
    <source>
        <dbReference type="Proteomes" id="UP000499080"/>
    </source>
</evidence>
<proteinExistence type="predicted"/>
<accession>A0A4Y2G1N6</accession>
<sequence>MTWFLFGGATTLGYINIRTIYSSLMSRDSIHGGILDISPPGRQWFLLPSPPAKSITSVEVVSCVGWNHVRRPYISEFFEERSATAQQFRDGLIGILFQATV</sequence>
<organism evidence="1 2">
    <name type="scientific">Araneus ventricosus</name>
    <name type="common">Orbweaver spider</name>
    <name type="synonym">Epeira ventricosa</name>
    <dbReference type="NCBI Taxonomy" id="182803"/>
    <lineage>
        <taxon>Eukaryota</taxon>
        <taxon>Metazoa</taxon>
        <taxon>Ecdysozoa</taxon>
        <taxon>Arthropoda</taxon>
        <taxon>Chelicerata</taxon>
        <taxon>Arachnida</taxon>
        <taxon>Araneae</taxon>
        <taxon>Araneomorphae</taxon>
        <taxon>Entelegynae</taxon>
        <taxon>Araneoidea</taxon>
        <taxon>Araneidae</taxon>
        <taxon>Araneus</taxon>
    </lineage>
</organism>
<dbReference type="Proteomes" id="UP000499080">
    <property type="component" value="Unassembled WGS sequence"/>
</dbReference>
<keyword evidence="2" id="KW-1185">Reference proteome</keyword>
<dbReference type="EMBL" id="BGPR01001142">
    <property type="protein sequence ID" value="GBM46585.1"/>
    <property type="molecule type" value="Genomic_DNA"/>
</dbReference>
<dbReference type="AlphaFoldDB" id="A0A4Y2G1N6"/>
<name>A0A4Y2G1N6_ARAVE</name>
<evidence type="ECO:0000313" key="1">
    <source>
        <dbReference type="EMBL" id="GBM46585.1"/>
    </source>
</evidence>
<protein>
    <submittedName>
        <fullName evidence="1">Uncharacterized protein</fullName>
    </submittedName>
</protein>